<proteinExistence type="predicted"/>
<accession>A0A6N7KZE3</accession>
<evidence type="ECO:0000313" key="2">
    <source>
        <dbReference type="Proteomes" id="UP000450000"/>
    </source>
</evidence>
<protein>
    <recommendedName>
        <fullName evidence="3">LRV domain-containing protein</fullName>
    </recommendedName>
</protein>
<dbReference type="EMBL" id="WBOF01000003">
    <property type="protein sequence ID" value="MQS16920.1"/>
    <property type="molecule type" value="Genomic_DNA"/>
</dbReference>
<organism evidence="1 2">
    <name type="scientific">Streptomyces kaniharaensis</name>
    <dbReference type="NCBI Taxonomy" id="212423"/>
    <lineage>
        <taxon>Bacteria</taxon>
        <taxon>Bacillati</taxon>
        <taxon>Actinomycetota</taxon>
        <taxon>Actinomycetes</taxon>
        <taxon>Kitasatosporales</taxon>
        <taxon>Streptomycetaceae</taxon>
        <taxon>Streptomyces</taxon>
    </lineage>
</organism>
<keyword evidence="2" id="KW-1185">Reference proteome</keyword>
<dbReference type="InterPro" id="IPR011989">
    <property type="entry name" value="ARM-like"/>
</dbReference>
<dbReference type="SUPFAM" id="SSF48371">
    <property type="entry name" value="ARM repeat"/>
    <property type="match status" value="2"/>
</dbReference>
<reference evidence="1 2" key="1">
    <citation type="submission" date="2019-09" db="EMBL/GenBank/DDBJ databases">
        <title>Genome Sequences of Streptomyces kaniharaensis ATCC 21070.</title>
        <authorList>
            <person name="Zhu W."/>
            <person name="De Crecy-Lagard V."/>
            <person name="Richards N.G."/>
        </authorList>
    </citation>
    <scope>NUCLEOTIDE SEQUENCE [LARGE SCALE GENOMIC DNA]</scope>
    <source>
        <strain evidence="1 2">SF-557</strain>
    </source>
</reference>
<dbReference type="Gene3D" id="1.25.10.10">
    <property type="entry name" value="Leucine-rich Repeat Variant"/>
    <property type="match status" value="2"/>
</dbReference>
<dbReference type="InterPro" id="IPR016024">
    <property type="entry name" value="ARM-type_fold"/>
</dbReference>
<comment type="caution">
    <text evidence="1">The sequence shown here is derived from an EMBL/GenBank/DDBJ whole genome shotgun (WGS) entry which is preliminary data.</text>
</comment>
<evidence type="ECO:0000313" key="1">
    <source>
        <dbReference type="EMBL" id="MQS16920.1"/>
    </source>
</evidence>
<name>A0A6N7KZE3_9ACTN</name>
<gene>
    <name evidence="1" type="ORF">F7Q99_33215</name>
</gene>
<evidence type="ECO:0008006" key="3">
    <source>
        <dbReference type="Google" id="ProtNLM"/>
    </source>
</evidence>
<dbReference type="OrthoDB" id="3699606at2"/>
<sequence>MTSSPLTESLLRGVAANPGAPSDVLLRLLRPEGKPAWSTLRDTPLPPDVVEAVITHPDRAVRRIAARNRYVAPEQRGRLADDPDERVRASVASGPRRLRLDRVPPLPDEALVTLLTAQDHPDRNEFLTADEIRAELTASFQIPRSFILRAMDHPDPRIRAFAADSGWQLTAEQRDALLADPDPAVRAAAHRASRYLDPAAMEAELPERDCHHRSVLLCNFAISDAVAEACLASGRNLWALAGNPHTPAHAVARLAHDPDPEVRARVASRHDLDAVLLAELAEDLDAGVRSRALVQALHRRWKQYGVIDEVTGWTADQIGPPVGPHDTSAPDWYRACAESEHPVLRRIAAAWPGLPEDLVAALAADPDPEVRHPLAYHHPLAPPEVLLSAFVATPGERPYLLTLPSFPRTGLQRLLVHEDPGVRALAAADPTLDHPPVELLTDPDERVRQSAAANPLLPADLLGTLLDDPAHAEGAAANPTLSAEQLHHLLDRTGLPAGCQCPGA</sequence>
<dbReference type="Proteomes" id="UP000450000">
    <property type="component" value="Unassembled WGS sequence"/>
</dbReference>
<dbReference type="AlphaFoldDB" id="A0A6N7KZE3"/>
<dbReference type="RefSeq" id="WP_153468645.1">
    <property type="nucleotide sequence ID" value="NZ_WBOF01000003.1"/>
</dbReference>